<feature type="transmembrane region" description="Helical" evidence="6">
    <location>
        <begin position="87"/>
        <end position="111"/>
    </location>
</feature>
<sequence length="453" mass="49911">MVVNSDGVLKDNYTDDQTSEEDPNGDNIRTNRSSDDGPRRGIMRFTEPLFSRVIPHGGTLSNTFTFASATLGGSIVALPWAFHAVGIVMGTVYLFLMTLVTAYTVTIIGFVMKKSRFSGFEQMSLVVLGRGAAYLMSVVMGASCLGAAVAYVIAVRTLLEPLLQQSPLTSNFFGTTAGVRLTTFFVWLLGMLPLVLPKQINSLRYFSAIGVVCVVYFSVAIIAHATMAGVPKRGDVSMFQGGNIAVEGFGIFIFAYLCHCVAFQTYYEMRIPSVRKLFISTTIAMIFCSVLYWFAGVFAYLEFGPEVKDSVLYMYDPISDPMMFVAYVGLVAKLCVSYAMNMLPLRNTVYFLLQWEIQQLPYWKHTAVVTVMSILVLICGIFFPKISTVFGFVGSVCGGLIGFIYPALFYMYSGNWSLATVGWFHYIMTYCVLMLGVASVVFGTAATIYAIIN</sequence>
<feature type="transmembrane region" description="Helical" evidence="6">
    <location>
        <begin position="244"/>
        <end position="265"/>
    </location>
</feature>
<evidence type="ECO:0000256" key="4">
    <source>
        <dbReference type="ARBA" id="ARBA00023136"/>
    </source>
</evidence>
<feature type="transmembrane region" description="Helical" evidence="6">
    <location>
        <begin position="423"/>
        <end position="452"/>
    </location>
</feature>
<feature type="transmembrane region" description="Helical" evidence="6">
    <location>
        <begin position="203"/>
        <end position="224"/>
    </location>
</feature>
<feature type="transmembrane region" description="Helical" evidence="6">
    <location>
        <begin position="173"/>
        <end position="196"/>
    </location>
</feature>
<dbReference type="Proteomes" id="UP000195570">
    <property type="component" value="Unassembled WGS sequence"/>
</dbReference>
<comment type="subcellular location">
    <subcellularLocation>
        <location evidence="1">Membrane</location>
        <topology evidence="1">Multi-pass membrane protein</topology>
    </subcellularLocation>
</comment>
<keyword evidence="4 6" id="KW-0472">Membrane</keyword>
<dbReference type="GO" id="GO:0005737">
    <property type="term" value="C:cytoplasm"/>
    <property type="evidence" value="ECO:0007669"/>
    <property type="project" value="TreeGrafter"/>
</dbReference>
<dbReference type="EMBL" id="CZPT02002007">
    <property type="protein sequence ID" value="SCU73203.1"/>
    <property type="molecule type" value="Genomic_DNA"/>
</dbReference>
<protein>
    <submittedName>
        <fullName evidence="8">Amino acid permease, putative</fullName>
    </submittedName>
</protein>
<dbReference type="GO" id="GO:0016020">
    <property type="term" value="C:membrane"/>
    <property type="evidence" value="ECO:0007669"/>
    <property type="project" value="UniProtKB-SubCell"/>
</dbReference>
<evidence type="ECO:0000256" key="3">
    <source>
        <dbReference type="ARBA" id="ARBA00022989"/>
    </source>
</evidence>
<feature type="transmembrane region" description="Helical" evidence="6">
    <location>
        <begin position="277"/>
        <end position="301"/>
    </location>
</feature>
<dbReference type="AlphaFoldDB" id="A0A1G4IKS5"/>
<comment type="caution">
    <text evidence="8">The sequence shown here is derived from an EMBL/GenBank/DDBJ whole genome shotgun (WGS) entry which is preliminary data.</text>
</comment>
<keyword evidence="9" id="KW-1185">Reference proteome</keyword>
<organism evidence="8 9">
    <name type="scientific">Trypanosoma equiperdum</name>
    <dbReference type="NCBI Taxonomy" id="5694"/>
    <lineage>
        <taxon>Eukaryota</taxon>
        <taxon>Discoba</taxon>
        <taxon>Euglenozoa</taxon>
        <taxon>Kinetoplastea</taxon>
        <taxon>Metakinetoplastina</taxon>
        <taxon>Trypanosomatida</taxon>
        <taxon>Trypanosomatidae</taxon>
        <taxon>Trypanosoma</taxon>
    </lineage>
</organism>
<evidence type="ECO:0000256" key="2">
    <source>
        <dbReference type="ARBA" id="ARBA00022692"/>
    </source>
</evidence>
<dbReference type="RefSeq" id="XP_067083600.1">
    <property type="nucleotide sequence ID" value="XM_067227499.1"/>
</dbReference>
<gene>
    <name evidence="8" type="ORF">TEOVI_000880500</name>
</gene>
<feature type="transmembrane region" description="Helical" evidence="6">
    <location>
        <begin position="132"/>
        <end position="153"/>
    </location>
</feature>
<keyword evidence="2 6" id="KW-0812">Transmembrane</keyword>
<keyword evidence="3 6" id="KW-1133">Transmembrane helix</keyword>
<evidence type="ECO:0000256" key="6">
    <source>
        <dbReference type="SAM" id="Phobius"/>
    </source>
</evidence>
<proteinExistence type="predicted"/>
<feature type="transmembrane region" description="Helical" evidence="6">
    <location>
        <begin position="362"/>
        <end position="383"/>
    </location>
</feature>
<evidence type="ECO:0000313" key="8">
    <source>
        <dbReference type="EMBL" id="SCU73203.1"/>
    </source>
</evidence>
<dbReference type="PANTHER" id="PTHR22950">
    <property type="entry name" value="AMINO ACID TRANSPORTER"/>
    <property type="match status" value="1"/>
</dbReference>
<evidence type="ECO:0000256" key="1">
    <source>
        <dbReference type="ARBA" id="ARBA00004141"/>
    </source>
</evidence>
<dbReference type="GO" id="GO:0015179">
    <property type="term" value="F:L-amino acid transmembrane transporter activity"/>
    <property type="evidence" value="ECO:0007669"/>
    <property type="project" value="TreeGrafter"/>
</dbReference>
<feature type="region of interest" description="Disordered" evidence="5">
    <location>
        <begin position="1"/>
        <end position="40"/>
    </location>
</feature>
<feature type="domain" description="Amino acid transporter transmembrane" evidence="7">
    <location>
        <begin position="58"/>
        <end position="448"/>
    </location>
</feature>
<evidence type="ECO:0000259" key="7">
    <source>
        <dbReference type="Pfam" id="PF01490"/>
    </source>
</evidence>
<reference evidence="8" key="1">
    <citation type="submission" date="2016-09" db="EMBL/GenBank/DDBJ databases">
        <authorList>
            <person name="Hebert L."/>
            <person name="Moumen B."/>
        </authorList>
    </citation>
    <scope>NUCLEOTIDE SEQUENCE [LARGE SCALE GENOMIC DNA]</scope>
    <source>
        <strain evidence="8">OVI</strain>
    </source>
</reference>
<feature type="transmembrane region" description="Helical" evidence="6">
    <location>
        <begin position="389"/>
        <end position="411"/>
    </location>
</feature>
<feature type="transmembrane region" description="Helical" evidence="6">
    <location>
        <begin position="60"/>
        <end position="81"/>
    </location>
</feature>
<evidence type="ECO:0000256" key="5">
    <source>
        <dbReference type="SAM" id="MobiDB-lite"/>
    </source>
</evidence>
<dbReference type="Pfam" id="PF01490">
    <property type="entry name" value="Aa_trans"/>
    <property type="match status" value="1"/>
</dbReference>
<dbReference type="PANTHER" id="PTHR22950:SF702">
    <property type="entry name" value="AMINO ACID TRANSPORTER PROTEIN"/>
    <property type="match status" value="1"/>
</dbReference>
<accession>A0A1G4IKS5</accession>
<feature type="transmembrane region" description="Helical" evidence="6">
    <location>
        <begin position="321"/>
        <end position="341"/>
    </location>
</feature>
<name>A0A1G4IKS5_TRYEQ</name>
<dbReference type="VEuPathDB" id="TriTrypDB:TEOVI_000880500"/>
<evidence type="ECO:0000313" key="9">
    <source>
        <dbReference type="Proteomes" id="UP000195570"/>
    </source>
</evidence>
<dbReference type="InterPro" id="IPR013057">
    <property type="entry name" value="AA_transpt_TM"/>
</dbReference>
<dbReference type="GeneID" id="92382739"/>